<dbReference type="GO" id="GO:0004494">
    <property type="term" value="F:methylmalonyl-CoA mutase activity"/>
    <property type="evidence" value="ECO:0007669"/>
    <property type="project" value="UniProtKB-EC"/>
</dbReference>
<dbReference type="InterPro" id="IPR006099">
    <property type="entry name" value="MeMalonylCoA_mutase_a/b_cat"/>
</dbReference>
<keyword evidence="3" id="KW-0846">Cobalamin</keyword>
<dbReference type="Pfam" id="PF01642">
    <property type="entry name" value="MM_CoA_mutase"/>
    <property type="match status" value="1"/>
</dbReference>
<proteinExistence type="inferred from homology"/>
<keyword evidence="8" id="KW-1185">Reference proteome</keyword>
<evidence type="ECO:0000256" key="4">
    <source>
        <dbReference type="ARBA" id="ARBA00023235"/>
    </source>
</evidence>
<name>A0A1M6S2N4_9BACT</name>
<dbReference type="GO" id="GO:0019678">
    <property type="term" value="P:propionate metabolic process, methylmalonyl pathway"/>
    <property type="evidence" value="ECO:0007669"/>
    <property type="project" value="TreeGrafter"/>
</dbReference>
<dbReference type="GO" id="GO:0031419">
    <property type="term" value="F:cobalamin binding"/>
    <property type="evidence" value="ECO:0007669"/>
    <property type="project" value="UniProtKB-KW"/>
</dbReference>
<dbReference type="Gene3D" id="3.20.20.240">
    <property type="entry name" value="Methylmalonyl-CoA mutase"/>
    <property type="match status" value="1"/>
</dbReference>
<dbReference type="STRING" id="1121393.SAMN02745216_03373"/>
<dbReference type="Gene3D" id="3.40.50.280">
    <property type="entry name" value="Cobalamin-binding domain"/>
    <property type="match status" value="1"/>
</dbReference>
<dbReference type="CDD" id="cd03677">
    <property type="entry name" value="MM_CoA_mutase_beta"/>
    <property type="match status" value="1"/>
</dbReference>
<organism evidence="7 8">
    <name type="scientific">Desulfatibacillum alkenivorans DSM 16219</name>
    <dbReference type="NCBI Taxonomy" id="1121393"/>
    <lineage>
        <taxon>Bacteria</taxon>
        <taxon>Pseudomonadati</taxon>
        <taxon>Thermodesulfobacteriota</taxon>
        <taxon>Desulfobacteria</taxon>
        <taxon>Desulfobacterales</taxon>
        <taxon>Desulfatibacillaceae</taxon>
        <taxon>Desulfatibacillum</taxon>
    </lineage>
</organism>
<reference evidence="8" key="1">
    <citation type="submission" date="2016-11" db="EMBL/GenBank/DDBJ databases">
        <authorList>
            <person name="Varghese N."/>
            <person name="Submissions S."/>
        </authorList>
    </citation>
    <scope>NUCLEOTIDE SEQUENCE [LARGE SCALE GENOMIC DNA]</scope>
    <source>
        <strain evidence="8">DSM 16219</strain>
    </source>
</reference>
<evidence type="ECO:0000256" key="1">
    <source>
        <dbReference type="ARBA" id="ARBA00001922"/>
    </source>
</evidence>
<dbReference type="RefSeq" id="WP_073477426.1">
    <property type="nucleotide sequence ID" value="NZ_FQZU01000023.1"/>
</dbReference>
<gene>
    <name evidence="7" type="ORF">SAMN02745216_03373</name>
</gene>
<evidence type="ECO:0000256" key="5">
    <source>
        <dbReference type="ARBA" id="ARBA00023285"/>
    </source>
</evidence>
<feature type="domain" description="Methylmalonyl-CoA mutase alpha/beta chain catalytic" evidence="6">
    <location>
        <begin position="49"/>
        <end position="559"/>
    </location>
</feature>
<evidence type="ECO:0000256" key="2">
    <source>
        <dbReference type="ARBA" id="ARBA00008465"/>
    </source>
</evidence>
<evidence type="ECO:0000259" key="6">
    <source>
        <dbReference type="Pfam" id="PF01642"/>
    </source>
</evidence>
<dbReference type="EMBL" id="FQZU01000023">
    <property type="protein sequence ID" value="SHK38936.1"/>
    <property type="molecule type" value="Genomic_DNA"/>
</dbReference>
<accession>A0A1M6S2N4</accession>
<dbReference type="PANTHER" id="PTHR48101">
    <property type="entry name" value="METHYLMALONYL-COA MUTASE, MITOCHONDRIAL-RELATED"/>
    <property type="match status" value="1"/>
</dbReference>
<dbReference type="SUPFAM" id="SSF51703">
    <property type="entry name" value="Cobalamin (vitamin B12)-dependent enzymes"/>
    <property type="match status" value="1"/>
</dbReference>
<dbReference type="GO" id="GO:0005737">
    <property type="term" value="C:cytoplasm"/>
    <property type="evidence" value="ECO:0007669"/>
    <property type="project" value="TreeGrafter"/>
</dbReference>
<keyword evidence="4" id="KW-0413">Isomerase</keyword>
<evidence type="ECO:0000313" key="8">
    <source>
        <dbReference type="Proteomes" id="UP000183994"/>
    </source>
</evidence>
<dbReference type="InterPro" id="IPR036724">
    <property type="entry name" value="Cobalamin-bd_sf"/>
</dbReference>
<protein>
    <submittedName>
        <fullName evidence="7">Heterodimeric methylmalonyl-CoA mutase small subunit</fullName>
    </submittedName>
</protein>
<evidence type="ECO:0000256" key="3">
    <source>
        <dbReference type="ARBA" id="ARBA00022628"/>
    </source>
</evidence>
<evidence type="ECO:0000313" key="7">
    <source>
        <dbReference type="EMBL" id="SHK38936.1"/>
    </source>
</evidence>
<dbReference type="AlphaFoldDB" id="A0A1M6S2N4"/>
<dbReference type="SUPFAM" id="SSF52242">
    <property type="entry name" value="Cobalamin (vitamin B12)-binding domain"/>
    <property type="match status" value="1"/>
</dbReference>
<comment type="cofactor">
    <cofactor evidence="1">
        <name>adenosylcob(III)alamin</name>
        <dbReference type="ChEBI" id="CHEBI:18408"/>
    </cofactor>
</comment>
<dbReference type="NCBIfam" id="TIGR00641">
    <property type="entry name" value="acid_CoA_mut_N"/>
    <property type="match status" value="1"/>
</dbReference>
<dbReference type="GO" id="GO:0046872">
    <property type="term" value="F:metal ion binding"/>
    <property type="evidence" value="ECO:0007669"/>
    <property type="project" value="InterPro"/>
</dbReference>
<comment type="similarity">
    <text evidence="2">Belongs to the methylmalonyl-CoA mutase family.</text>
</comment>
<dbReference type="Proteomes" id="UP000183994">
    <property type="component" value="Unassembled WGS sequence"/>
</dbReference>
<sequence>MSNNAPTLTPRGEGEKLFSEFSFPSYQEWYDAAVASLKGAPFEKKVITKTYEDIDLQPMYWQHEIKDLPHIDTMPGSAPFVRGTKADGFLINPWNICQAISCSTPEEFNKAAVHDLERGQTGLQVVLDPAVKLGQDPGRAKAEDVGAMGLSAACAGDFAKALAGVDTANIPMFVNAGATALPIASLMAAGQLVSGKFAASLAGCVGADPLGELAAKGAIPISLNAAYDSMTALLMWAKSNARHVRTIIASGSPYHDAGASATQELAFAMATAVEYVRAMQERGVEFDVIAPKVCFSFSVGGHFFMEIAKLRAARILWTQIADAFGGNEESQKLFMFARTSAWTKTLCDPYVNMLRNTTECFAAAMGGADMVYVAPFDEVARQPNEFSRRVSRNLQIVLQEESRFTQPVDPSGGSWFVETLTDTVAEKAWGIFQEIEKAGGMAKALEQGLPQSLCADVAAQKAKNIKKRKDVFVGTNMYANLAETPLEVPAVDHAALQSQRAAQVEEFCKAAGNGGDMLKALEEAMKNSPAAPETMDKAVAAAQAGASLSAIFGTLEAGSGSVTPLAVHRGSEPFESLRFAMDKHIKETGQRVKIFLANMGPIPQHKARADFSGGFFQPGGFEMVENTGFQTPEDCAQAFADSGAKIAIICSTDKAYPEVVPPLAKLLKEKVSGAFVLLAGKPAKDLEQSYRDAGMDDYIFMGADCYTLLLNLQKRSGLTHE</sequence>
<dbReference type="InterPro" id="IPR006098">
    <property type="entry name" value="MMCoA_mutase_a_cat"/>
</dbReference>
<dbReference type="PANTHER" id="PTHR48101:SF4">
    <property type="entry name" value="METHYLMALONYL-COA MUTASE, MITOCHONDRIAL"/>
    <property type="match status" value="1"/>
</dbReference>
<keyword evidence="5" id="KW-0170">Cobalt</keyword>
<dbReference type="InterPro" id="IPR016176">
    <property type="entry name" value="Cbl-dep_enz_cat"/>
</dbReference>